<dbReference type="AlphaFoldDB" id="Q56YS0"/>
<evidence type="ECO:0000313" key="2">
    <source>
        <dbReference type="EMBL" id="BAD93888.1"/>
    </source>
</evidence>
<name>Q56YS0_ARATH</name>
<accession>Q56YS0</accession>
<proteinExistence type="evidence at transcript level"/>
<organism evidence="2">
    <name type="scientific">Arabidopsis thaliana</name>
    <name type="common">Mouse-ear cress</name>
    <dbReference type="NCBI Taxonomy" id="3702"/>
    <lineage>
        <taxon>Eukaryota</taxon>
        <taxon>Viridiplantae</taxon>
        <taxon>Streptophyta</taxon>
        <taxon>Embryophyta</taxon>
        <taxon>Tracheophyta</taxon>
        <taxon>Spermatophyta</taxon>
        <taxon>Magnoliopsida</taxon>
        <taxon>eudicotyledons</taxon>
        <taxon>Gunneridae</taxon>
        <taxon>Pentapetalae</taxon>
        <taxon>rosids</taxon>
        <taxon>malvids</taxon>
        <taxon>Brassicales</taxon>
        <taxon>Brassicaceae</taxon>
        <taxon>Camelineae</taxon>
        <taxon>Arabidopsis</taxon>
    </lineage>
</organism>
<dbReference type="EMBL" id="AK221251">
    <property type="protein sequence ID" value="BAD93888.1"/>
    <property type="molecule type" value="mRNA"/>
</dbReference>
<sequence>MHQGEEPCEDALWNIEPQPIK</sequence>
<evidence type="ECO:0000256" key="1">
    <source>
        <dbReference type="SAM" id="MobiDB-lite"/>
    </source>
</evidence>
<reference evidence="2" key="1">
    <citation type="submission" date="2005-03" db="EMBL/GenBank/DDBJ databases">
        <title>Large-scale analysis of RIKEN Arabidopsis full-length (RAFL) cDNAs.</title>
        <authorList>
            <person name="Totoki Y."/>
            <person name="Seki M."/>
            <person name="Ishida J."/>
            <person name="Nakajima M."/>
            <person name="Enju A."/>
            <person name="Kamiya A."/>
            <person name="Narusaka M."/>
            <person name="Shin-i T."/>
            <person name="Nakagawa M."/>
            <person name="Sakamoto N."/>
            <person name="Oishi K."/>
            <person name="Kohara Y."/>
            <person name="Kobayashi M."/>
            <person name="Toyoda A."/>
            <person name="Sakaki Y."/>
            <person name="Sakurai T."/>
            <person name="Iida K."/>
            <person name="Akiyama K."/>
            <person name="Satou M."/>
            <person name="Toyoda T."/>
            <person name="Konagaya A."/>
            <person name="Carninci P."/>
            <person name="Kawai J."/>
            <person name="Hayashizaki Y."/>
            <person name="Shinozaki K."/>
        </authorList>
    </citation>
    <scope>NUCLEOTIDE SEQUENCE</scope>
</reference>
<protein>
    <submittedName>
        <fullName evidence="2">Uncharacterized protein</fullName>
    </submittedName>
</protein>
<feature type="region of interest" description="Disordered" evidence="1">
    <location>
        <begin position="1"/>
        <end position="21"/>
    </location>
</feature>